<dbReference type="PATRIC" id="fig|1393736.3.peg.3405"/>
<gene>
    <name evidence="1" type="ORF">BA1DRAFT_03336</name>
</gene>
<comment type="caution">
    <text evidence="1">The sequence shown here is derived from an EMBL/GenBank/DDBJ whole genome shotgun (WGS) entry which is preliminary data.</text>
</comment>
<organism evidence="1 2">
    <name type="scientific">Photorhabdus aegyptia</name>
    <dbReference type="NCBI Taxonomy" id="2805098"/>
    <lineage>
        <taxon>Bacteria</taxon>
        <taxon>Pseudomonadati</taxon>
        <taxon>Pseudomonadota</taxon>
        <taxon>Gammaproteobacteria</taxon>
        <taxon>Enterobacterales</taxon>
        <taxon>Morganellaceae</taxon>
        <taxon>Photorhabdus</taxon>
    </lineage>
</organism>
<name>A0A022PDA1_9GAMM</name>
<dbReference type="Proteomes" id="UP000023464">
    <property type="component" value="Unassembled WGS sequence"/>
</dbReference>
<dbReference type="EMBL" id="JFGV01000056">
    <property type="protein sequence ID" value="EYU14147.1"/>
    <property type="molecule type" value="Genomic_DNA"/>
</dbReference>
<sequence>MNAPDIKKAQHVAYAQRVKEQKSSHAAPQPVIQRPALSVPSGSFVAGMAPSF</sequence>
<dbReference type="GeneID" id="48851195"/>
<keyword evidence="2" id="KW-1185">Reference proteome</keyword>
<dbReference type="RefSeq" id="WP_011145917.1">
    <property type="nucleotide sequence ID" value="NZ_CAWLTM010000059.1"/>
</dbReference>
<proteinExistence type="predicted"/>
<evidence type="ECO:0000313" key="1">
    <source>
        <dbReference type="EMBL" id="EYU14147.1"/>
    </source>
</evidence>
<evidence type="ECO:0000313" key="2">
    <source>
        <dbReference type="Proteomes" id="UP000023464"/>
    </source>
</evidence>
<protein>
    <submittedName>
        <fullName evidence="1">Uncharacterized protein</fullName>
    </submittedName>
</protein>
<accession>A0A022PDA1</accession>
<reference evidence="1 2" key="1">
    <citation type="submission" date="2014-03" db="EMBL/GenBank/DDBJ databases">
        <title>Draft Genome of Photorhabdus luminescens BA1, an Egyptian Isolate.</title>
        <authorList>
            <person name="Ghazal S."/>
            <person name="Hurst S.G.IV."/>
            <person name="Morris K."/>
            <person name="Thomas K."/>
            <person name="Tisa L.S."/>
        </authorList>
    </citation>
    <scope>NUCLEOTIDE SEQUENCE [LARGE SCALE GENOMIC DNA]</scope>
    <source>
        <strain evidence="1 2">BA1</strain>
    </source>
</reference>
<dbReference type="AlphaFoldDB" id="A0A022PDA1"/>